<dbReference type="OrthoDB" id="41875at2759"/>
<name>K0SDU7_THAOC</name>
<evidence type="ECO:0000313" key="3">
    <source>
        <dbReference type="Proteomes" id="UP000266841"/>
    </source>
</evidence>
<dbReference type="InterPro" id="IPR036208">
    <property type="entry name" value="VHL_sf"/>
</dbReference>
<dbReference type="EMBL" id="AGNL01023552">
    <property type="protein sequence ID" value="EJK59131.1"/>
    <property type="molecule type" value="Genomic_DNA"/>
</dbReference>
<keyword evidence="3" id="KW-1185">Reference proteome</keyword>
<organism evidence="2 3">
    <name type="scientific">Thalassiosira oceanica</name>
    <name type="common">Marine diatom</name>
    <dbReference type="NCBI Taxonomy" id="159749"/>
    <lineage>
        <taxon>Eukaryota</taxon>
        <taxon>Sar</taxon>
        <taxon>Stramenopiles</taxon>
        <taxon>Ochrophyta</taxon>
        <taxon>Bacillariophyta</taxon>
        <taxon>Coscinodiscophyceae</taxon>
        <taxon>Thalassiosirophycidae</taxon>
        <taxon>Thalassiosirales</taxon>
        <taxon>Thalassiosiraceae</taxon>
        <taxon>Thalassiosira</taxon>
    </lineage>
</organism>
<evidence type="ECO:0000313" key="2">
    <source>
        <dbReference type="EMBL" id="EJK59131.1"/>
    </source>
</evidence>
<reference evidence="2 3" key="1">
    <citation type="journal article" date="2012" name="Genome Biol.">
        <title>Genome and low-iron response of an oceanic diatom adapted to chronic iron limitation.</title>
        <authorList>
            <person name="Lommer M."/>
            <person name="Specht M."/>
            <person name="Roy A.S."/>
            <person name="Kraemer L."/>
            <person name="Andreson R."/>
            <person name="Gutowska M.A."/>
            <person name="Wolf J."/>
            <person name="Bergner S.V."/>
            <person name="Schilhabel M.B."/>
            <person name="Klostermeier U.C."/>
            <person name="Beiko R.G."/>
            <person name="Rosenstiel P."/>
            <person name="Hippler M."/>
            <person name="Laroche J."/>
        </authorList>
    </citation>
    <scope>NUCLEOTIDE SEQUENCE [LARGE SCALE GENOMIC DNA]</scope>
    <source>
        <strain evidence="2 3">CCMP1005</strain>
    </source>
</reference>
<evidence type="ECO:0000256" key="1">
    <source>
        <dbReference type="SAM" id="SignalP"/>
    </source>
</evidence>
<feature type="chain" id="PRO_5003839903" description="Fe2OG dioxygenase domain-containing protein" evidence="1">
    <location>
        <begin position="26"/>
        <end position="544"/>
    </location>
</feature>
<dbReference type="AlphaFoldDB" id="K0SDU7"/>
<dbReference type="eggNOG" id="ENOG502RWVT">
    <property type="taxonomic scope" value="Eukaryota"/>
</dbReference>
<feature type="signal peptide" evidence="1">
    <location>
        <begin position="1"/>
        <end position="25"/>
    </location>
</feature>
<sequence length="544" mass="62141">MKAVRLTGPLAAAAVLHHAISPVLAAPVISDLNQLEYDENGRLAGHVFAYPTGECAQLIEGDSSINDGMWGHEFVQLSGQAYEDVFGHLEGGSKTVPDNVKSWKDDCFATCLEKGTLQGKKLDEDEEIQINRLSDFLTSDSCGKVEYGFVNYHENNIKMYWFNQHTNERIYNQELGKGERHTAFITTFVGHKFEFFDSEPNEDALQNERILEVKVENHGIIGIKNHEQPHVPKEGVVEEVKRTLNNEWRRHLRVKRTFSSLGFDKGKLPDDLFASLGAYYYNNRDPPHKVLEEWGRHKGVFVNYWETDVSTTLRYNDAKVDHRKPRTSLLAQVNFIQIPWHLKRRWQGRLRLLTEAWAGCELETTDMYGMREYTKGARLLTHVDRESTHAASMIVNIAQENVTKPWTIEVLDHADRLHEVVMEPGEIVYYESAKSLHGRNTPLQSGRYINLFTHYRPTDDPDWYLRENPEGTPEMLLDVGECKRIGKLDQYSQGAVQCENPAIGKHLSPTMFTAKGGYDLFSWWTSVGPQQMDEQADVGGGDEL</sequence>
<dbReference type="Gene3D" id="2.60.40.780">
    <property type="entry name" value="von Hippel-Lindau disease tumour suppressor, beta domain"/>
    <property type="match status" value="1"/>
</dbReference>
<dbReference type="Proteomes" id="UP000266841">
    <property type="component" value="Unassembled WGS sequence"/>
</dbReference>
<keyword evidence="1" id="KW-0732">Signal</keyword>
<dbReference type="InterPro" id="IPR037140">
    <property type="entry name" value="VHL_beta_dom_sf"/>
</dbReference>
<accession>K0SDU7</accession>
<dbReference type="OMA" id="LEEWGRH"/>
<gene>
    <name evidence="2" type="ORF">THAOC_20685</name>
</gene>
<protein>
    <recommendedName>
        <fullName evidence="4">Fe2OG dioxygenase domain-containing protein</fullName>
    </recommendedName>
</protein>
<dbReference type="SUPFAM" id="SSF49468">
    <property type="entry name" value="VHL"/>
    <property type="match status" value="1"/>
</dbReference>
<proteinExistence type="predicted"/>
<comment type="caution">
    <text evidence="2">The sequence shown here is derived from an EMBL/GenBank/DDBJ whole genome shotgun (WGS) entry which is preliminary data.</text>
</comment>
<evidence type="ECO:0008006" key="4">
    <source>
        <dbReference type="Google" id="ProtNLM"/>
    </source>
</evidence>